<sequence length="35" mass="3637">MVRGQALGHSDNRAVAAGYSRRSGVVLSGIYPPPP</sequence>
<name>A0A388TJ37_9BACT</name>
<dbReference type="Proteomes" id="UP000275925">
    <property type="component" value="Unassembled WGS sequence"/>
</dbReference>
<accession>A0A388TJ37</accession>
<dbReference type="EMBL" id="BGZO01000083">
    <property type="protein sequence ID" value="GBR77017.1"/>
    <property type="molecule type" value="Genomic_DNA"/>
</dbReference>
<gene>
    <name evidence="1" type="ORF">NO2_1477</name>
</gene>
<dbReference type="AlphaFoldDB" id="A0A388TJ37"/>
<feature type="non-terminal residue" evidence="1">
    <location>
        <position position="35"/>
    </location>
</feature>
<reference evidence="1 2" key="1">
    <citation type="journal article" date="2019" name="ISME J.">
        <title>Genome analyses of uncultured TG2/ZB3 bacteria in 'Margulisbacteria' specifically attached to ectosymbiotic spirochetes of protists in the termite gut.</title>
        <authorList>
            <person name="Utami Y.D."/>
            <person name="Kuwahara H."/>
            <person name="Igai K."/>
            <person name="Murakami T."/>
            <person name="Sugaya K."/>
            <person name="Morikawa T."/>
            <person name="Nagura Y."/>
            <person name="Yuki M."/>
            <person name="Deevong P."/>
            <person name="Inoue T."/>
            <person name="Kihara K."/>
            <person name="Lo N."/>
            <person name="Yamada A."/>
            <person name="Ohkuma M."/>
            <person name="Hongoh Y."/>
        </authorList>
    </citation>
    <scope>NUCLEOTIDE SEQUENCE [LARGE SCALE GENOMIC DNA]</scope>
    <source>
        <strain evidence="1">NkOx7-02</strain>
    </source>
</reference>
<keyword evidence="2" id="KW-1185">Reference proteome</keyword>
<organism evidence="1 2">
    <name type="scientific">Candidatus Termititenax persephonae</name>
    <dbReference type="NCBI Taxonomy" id="2218525"/>
    <lineage>
        <taxon>Bacteria</taxon>
        <taxon>Bacillati</taxon>
        <taxon>Candidatus Margulisiibacteriota</taxon>
        <taxon>Candidatus Termititenacia</taxon>
        <taxon>Candidatus Termititenacales</taxon>
        <taxon>Candidatus Termititenacaceae</taxon>
        <taxon>Candidatus Termititenax</taxon>
    </lineage>
</organism>
<proteinExistence type="predicted"/>
<protein>
    <submittedName>
        <fullName evidence="1">Uncharacterized protein</fullName>
    </submittedName>
</protein>
<comment type="caution">
    <text evidence="1">The sequence shown here is derived from an EMBL/GenBank/DDBJ whole genome shotgun (WGS) entry which is preliminary data.</text>
</comment>
<evidence type="ECO:0000313" key="2">
    <source>
        <dbReference type="Proteomes" id="UP000275925"/>
    </source>
</evidence>
<evidence type="ECO:0000313" key="1">
    <source>
        <dbReference type="EMBL" id="GBR77017.1"/>
    </source>
</evidence>